<keyword evidence="3" id="KW-0862">Zinc</keyword>
<evidence type="ECO:0000256" key="4">
    <source>
        <dbReference type="PROSITE-ProRule" id="PRU00175"/>
    </source>
</evidence>
<organism evidence="7 8">
    <name type="scientific">Ploceus nigricollis</name>
    <dbReference type="NCBI Taxonomy" id="441696"/>
    <lineage>
        <taxon>Eukaryota</taxon>
        <taxon>Metazoa</taxon>
        <taxon>Chordata</taxon>
        <taxon>Craniata</taxon>
        <taxon>Vertebrata</taxon>
        <taxon>Euteleostomi</taxon>
        <taxon>Archelosauria</taxon>
        <taxon>Archosauria</taxon>
        <taxon>Dinosauria</taxon>
        <taxon>Saurischia</taxon>
        <taxon>Theropoda</taxon>
        <taxon>Coelurosauria</taxon>
        <taxon>Aves</taxon>
        <taxon>Neognathae</taxon>
        <taxon>Neoaves</taxon>
        <taxon>Telluraves</taxon>
        <taxon>Australaves</taxon>
        <taxon>Passeriformes</taxon>
        <taxon>Passeroidea</taxon>
        <taxon>Ploceidae</taxon>
        <taxon>Ploceinae</taxon>
        <taxon>Ploceus</taxon>
    </lineage>
</organism>
<feature type="region of interest" description="Disordered" evidence="5">
    <location>
        <begin position="252"/>
        <end position="274"/>
    </location>
</feature>
<accession>A0A7L0Y4U1</accession>
<dbReference type="GO" id="GO:0016874">
    <property type="term" value="F:ligase activity"/>
    <property type="evidence" value="ECO:0007669"/>
    <property type="project" value="UniProtKB-KW"/>
</dbReference>
<dbReference type="PANTHER" id="PTHR17550:SF4">
    <property type="entry name" value="E3 UBIQUITIN-PROTEIN LIGASE TTC3"/>
    <property type="match status" value="1"/>
</dbReference>
<dbReference type="PROSITE" id="PS50089">
    <property type="entry name" value="ZF_RING_2"/>
    <property type="match status" value="1"/>
</dbReference>
<evidence type="ECO:0000313" key="7">
    <source>
        <dbReference type="EMBL" id="NXM11427.1"/>
    </source>
</evidence>
<keyword evidence="2 4" id="KW-0863">Zinc-finger</keyword>
<protein>
    <submittedName>
        <fullName evidence="7">DZIP3 ligase</fullName>
    </submittedName>
</protein>
<keyword evidence="7" id="KW-0436">Ligase</keyword>
<feature type="domain" description="RING-type" evidence="6">
    <location>
        <begin position="203"/>
        <end position="243"/>
    </location>
</feature>
<sequence length="274" mass="31543">ESQRKVQLARDRFIRRPDQSLLLWLYECWFAGAHVDVLLDSSEAKQLGSLSLSRDVAIDRGLGRRRGTHSLWMRLVGSVREAYTADELLVRRDRWNTRLEGVQYLTELSVADILFGNTRNSQCLDDLDRACCTWDMWQAFRKSAPPLYAKALSSVTWNRDLKVLKLKAFIWDYRLKPSSPPQDSCSYVEAQPREHAASGDDPCTICHEELGRNPCELECGHEFHRECIRTWLQQHSSTCPICRDRAVLPAAGPERPARNSSQCHKARPWKRSGF</sequence>
<dbReference type="Pfam" id="PF13639">
    <property type="entry name" value="zf-RING_2"/>
    <property type="match status" value="1"/>
</dbReference>
<proteinExistence type="predicted"/>
<dbReference type="SUPFAM" id="SSF57850">
    <property type="entry name" value="RING/U-box"/>
    <property type="match status" value="1"/>
</dbReference>
<evidence type="ECO:0000256" key="5">
    <source>
        <dbReference type="SAM" id="MobiDB-lite"/>
    </source>
</evidence>
<reference evidence="7 8" key="1">
    <citation type="submission" date="2019-09" db="EMBL/GenBank/DDBJ databases">
        <title>Bird 10,000 Genomes (B10K) Project - Family phase.</title>
        <authorList>
            <person name="Zhang G."/>
        </authorList>
    </citation>
    <scope>NUCLEOTIDE SEQUENCE [LARGE SCALE GENOMIC DNA]</scope>
    <source>
        <strain evidence="7">B10K-DU-001-79</strain>
        <tissue evidence="7">Muscle</tissue>
    </source>
</reference>
<comment type="caution">
    <text evidence="7">The sequence shown here is derived from an EMBL/GenBank/DDBJ whole genome shotgun (WGS) entry which is preliminary data.</text>
</comment>
<evidence type="ECO:0000256" key="2">
    <source>
        <dbReference type="ARBA" id="ARBA00022771"/>
    </source>
</evidence>
<gene>
    <name evidence="7" type="primary">Dzip3_0</name>
    <name evidence="7" type="ORF">PLONIG_R15558</name>
</gene>
<feature type="non-terminal residue" evidence="7">
    <location>
        <position position="1"/>
    </location>
</feature>
<evidence type="ECO:0000313" key="8">
    <source>
        <dbReference type="Proteomes" id="UP000539920"/>
    </source>
</evidence>
<evidence type="ECO:0000259" key="6">
    <source>
        <dbReference type="PROSITE" id="PS50089"/>
    </source>
</evidence>
<dbReference type="AlphaFoldDB" id="A0A7L0Y4U1"/>
<dbReference type="EMBL" id="VXBC01001379">
    <property type="protein sequence ID" value="NXM11427.1"/>
    <property type="molecule type" value="Genomic_DNA"/>
</dbReference>
<evidence type="ECO:0000256" key="1">
    <source>
        <dbReference type="ARBA" id="ARBA00022723"/>
    </source>
</evidence>
<feature type="compositionally biased region" description="Basic residues" evidence="5">
    <location>
        <begin position="264"/>
        <end position="274"/>
    </location>
</feature>
<dbReference type="SMART" id="SM00184">
    <property type="entry name" value="RING"/>
    <property type="match status" value="1"/>
</dbReference>
<dbReference type="PANTHER" id="PTHR17550">
    <property type="entry name" value="E3 UBIQUITIN-PROTEIN LIGASE TTC3"/>
    <property type="match status" value="1"/>
</dbReference>
<keyword evidence="8" id="KW-1185">Reference proteome</keyword>
<dbReference type="InterPro" id="IPR013083">
    <property type="entry name" value="Znf_RING/FYVE/PHD"/>
</dbReference>
<evidence type="ECO:0000256" key="3">
    <source>
        <dbReference type="ARBA" id="ARBA00022833"/>
    </source>
</evidence>
<dbReference type="Gene3D" id="3.30.40.10">
    <property type="entry name" value="Zinc/RING finger domain, C3HC4 (zinc finger)"/>
    <property type="match status" value="1"/>
</dbReference>
<keyword evidence="1" id="KW-0479">Metal-binding</keyword>
<name>A0A7L0Y4U1_9PASE</name>
<feature type="non-terminal residue" evidence="7">
    <location>
        <position position="274"/>
    </location>
</feature>
<dbReference type="Proteomes" id="UP000539920">
    <property type="component" value="Unassembled WGS sequence"/>
</dbReference>
<dbReference type="InterPro" id="IPR001841">
    <property type="entry name" value="Znf_RING"/>
</dbReference>
<dbReference type="GO" id="GO:0008270">
    <property type="term" value="F:zinc ion binding"/>
    <property type="evidence" value="ECO:0007669"/>
    <property type="project" value="UniProtKB-KW"/>
</dbReference>